<keyword evidence="4" id="KW-0460">Magnesium</keyword>
<evidence type="ECO:0000256" key="2">
    <source>
        <dbReference type="ARBA" id="ARBA00008031"/>
    </source>
</evidence>
<organism evidence="7">
    <name type="scientific">marine metagenome</name>
    <dbReference type="NCBI Taxonomy" id="408172"/>
    <lineage>
        <taxon>unclassified sequences</taxon>
        <taxon>metagenomes</taxon>
        <taxon>ecological metagenomes</taxon>
    </lineage>
</organism>
<comment type="similarity">
    <text evidence="2">Belongs to the mandelate racemase/muconate lactonizing enzyme family.</text>
</comment>
<evidence type="ECO:0000256" key="3">
    <source>
        <dbReference type="ARBA" id="ARBA00022723"/>
    </source>
</evidence>
<sequence>MNHTFGISRSANDWFDIVYIFIRDGEIIGRGEAAPSLRYNESTERILSILKQKIKLPVDCSNRDEIWNFILPQLKEVKALEAAFSMALWDWWGQKCEKPVFELFNMKTDEMPLTSFTIAIGELDEIGQKIDEADPYHILKVKLGTPKMDKEIMTEIRRHTDKVIRIDANEGWEPETALDFTKWLADQNVEFVEQPFPADQLDHTAILKDKSPLDIYADENSLDSADIPRISTAFDGINIKLMKCGSLEEGKRMINLARFYDLKIMLGCMVESSVGITAAAHLAGEVDKVDLDGNLLINNDPYLGVKVIDGKLILPNSNGLGISLNSGAENLL</sequence>
<proteinExistence type="inferred from homology"/>
<dbReference type="SFLD" id="SFLDS00001">
    <property type="entry name" value="Enolase"/>
    <property type="match status" value="1"/>
</dbReference>
<dbReference type="SUPFAM" id="SSF51604">
    <property type="entry name" value="Enolase C-terminal domain-like"/>
    <property type="match status" value="1"/>
</dbReference>
<evidence type="ECO:0000256" key="5">
    <source>
        <dbReference type="ARBA" id="ARBA00023235"/>
    </source>
</evidence>
<dbReference type="Gene3D" id="3.30.390.10">
    <property type="entry name" value="Enolase-like, N-terminal domain"/>
    <property type="match status" value="1"/>
</dbReference>
<dbReference type="PANTHER" id="PTHR48080:SF3">
    <property type="entry name" value="ENOLASE SUPERFAMILY MEMBER DDB_G0284701"/>
    <property type="match status" value="1"/>
</dbReference>
<dbReference type="SMART" id="SM00922">
    <property type="entry name" value="MR_MLE"/>
    <property type="match status" value="1"/>
</dbReference>
<dbReference type="InterPro" id="IPR018110">
    <property type="entry name" value="Mandel_Rmase/mucon_lact_enz_CS"/>
</dbReference>
<evidence type="ECO:0000313" key="7">
    <source>
        <dbReference type="EMBL" id="SVA12132.1"/>
    </source>
</evidence>
<dbReference type="SFLD" id="SFLDF00010">
    <property type="entry name" value="dipeptide_epimerase"/>
    <property type="match status" value="1"/>
</dbReference>
<protein>
    <recommendedName>
        <fullName evidence="6">Mandelate racemase/muconate lactonizing enzyme C-terminal domain-containing protein</fullName>
    </recommendedName>
</protein>
<comment type="cofactor">
    <cofactor evidence="1">
        <name>Mg(2+)</name>
        <dbReference type="ChEBI" id="CHEBI:18420"/>
    </cofactor>
</comment>
<accession>A0A381T7H9</accession>
<name>A0A381T7H9_9ZZZZ</name>
<dbReference type="GO" id="GO:0016855">
    <property type="term" value="F:racemase and epimerase activity, acting on amino acids and derivatives"/>
    <property type="evidence" value="ECO:0007669"/>
    <property type="project" value="InterPro"/>
</dbReference>
<dbReference type="InterPro" id="IPR029017">
    <property type="entry name" value="Enolase-like_N"/>
</dbReference>
<gene>
    <name evidence="7" type="ORF">METZ01_LOCUS64986</name>
</gene>
<dbReference type="InterPro" id="IPR034603">
    <property type="entry name" value="Dipeptide_epimerase"/>
</dbReference>
<dbReference type="CDD" id="cd03319">
    <property type="entry name" value="L-Ala-DL-Glu_epimerase"/>
    <property type="match status" value="1"/>
</dbReference>
<evidence type="ECO:0000256" key="4">
    <source>
        <dbReference type="ARBA" id="ARBA00022842"/>
    </source>
</evidence>
<dbReference type="InterPro" id="IPR029065">
    <property type="entry name" value="Enolase_C-like"/>
</dbReference>
<keyword evidence="5" id="KW-0413">Isomerase</keyword>
<dbReference type="InterPro" id="IPR034593">
    <property type="entry name" value="DgoD-like"/>
</dbReference>
<dbReference type="InterPro" id="IPR036849">
    <property type="entry name" value="Enolase-like_C_sf"/>
</dbReference>
<dbReference type="Pfam" id="PF13378">
    <property type="entry name" value="MR_MLE_C"/>
    <property type="match status" value="1"/>
</dbReference>
<keyword evidence="3" id="KW-0479">Metal-binding</keyword>
<evidence type="ECO:0000259" key="6">
    <source>
        <dbReference type="SMART" id="SM00922"/>
    </source>
</evidence>
<dbReference type="PROSITE" id="PS00909">
    <property type="entry name" value="MR_MLE_2"/>
    <property type="match status" value="1"/>
</dbReference>
<dbReference type="GO" id="GO:0046872">
    <property type="term" value="F:metal ion binding"/>
    <property type="evidence" value="ECO:0007669"/>
    <property type="project" value="UniProtKB-KW"/>
</dbReference>
<dbReference type="AlphaFoldDB" id="A0A381T7H9"/>
<dbReference type="InterPro" id="IPR013342">
    <property type="entry name" value="Mandelate_racemase_C"/>
</dbReference>
<dbReference type="EMBL" id="UINC01004143">
    <property type="protein sequence ID" value="SVA12132.1"/>
    <property type="molecule type" value="Genomic_DNA"/>
</dbReference>
<dbReference type="SUPFAM" id="SSF54826">
    <property type="entry name" value="Enolase N-terminal domain-like"/>
    <property type="match status" value="1"/>
</dbReference>
<reference evidence="7" key="1">
    <citation type="submission" date="2018-05" db="EMBL/GenBank/DDBJ databases">
        <authorList>
            <person name="Lanie J.A."/>
            <person name="Ng W.-L."/>
            <person name="Kazmierczak K.M."/>
            <person name="Andrzejewski T.M."/>
            <person name="Davidsen T.M."/>
            <person name="Wayne K.J."/>
            <person name="Tettelin H."/>
            <person name="Glass J.I."/>
            <person name="Rusch D."/>
            <person name="Podicherti R."/>
            <person name="Tsui H.-C.T."/>
            <person name="Winkler M.E."/>
        </authorList>
    </citation>
    <scope>NUCLEOTIDE SEQUENCE</scope>
</reference>
<dbReference type="GO" id="GO:0009063">
    <property type="term" value="P:amino acid catabolic process"/>
    <property type="evidence" value="ECO:0007669"/>
    <property type="project" value="InterPro"/>
</dbReference>
<evidence type="ECO:0000256" key="1">
    <source>
        <dbReference type="ARBA" id="ARBA00001946"/>
    </source>
</evidence>
<dbReference type="SFLD" id="SFLDG00180">
    <property type="entry name" value="muconate_cycloisomerase"/>
    <property type="match status" value="1"/>
</dbReference>
<feature type="domain" description="Mandelate racemase/muconate lactonizing enzyme C-terminal" evidence="6">
    <location>
        <begin position="123"/>
        <end position="214"/>
    </location>
</feature>
<dbReference type="Gene3D" id="3.20.20.120">
    <property type="entry name" value="Enolase-like C-terminal domain"/>
    <property type="match status" value="1"/>
</dbReference>
<dbReference type="PANTHER" id="PTHR48080">
    <property type="entry name" value="D-GALACTONATE DEHYDRATASE-RELATED"/>
    <property type="match status" value="1"/>
</dbReference>